<dbReference type="PANTHER" id="PTHR46270:SF2">
    <property type="entry name" value="TIR DOMAIN-CONTAINING PROTEIN"/>
    <property type="match status" value="1"/>
</dbReference>
<feature type="compositionally biased region" description="Basic residues" evidence="1">
    <location>
        <begin position="21"/>
        <end position="31"/>
    </location>
</feature>
<dbReference type="Pfam" id="PF13676">
    <property type="entry name" value="TIR_2"/>
    <property type="match status" value="1"/>
</dbReference>
<name>A0AAE0VR90_9BIVA</name>
<dbReference type="Gene3D" id="3.40.50.10140">
    <property type="entry name" value="Toll/interleukin-1 receptor homology (TIR) domain"/>
    <property type="match status" value="1"/>
</dbReference>
<evidence type="ECO:0000313" key="4">
    <source>
        <dbReference type="Proteomes" id="UP001195483"/>
    </source>
</evidence>
<feature type="region of interest" description="Disordered" evidence="1">
    <location>
        <begin position="164"/>
        <end position="312"/>
    </location>
</feature>
<feature type="region of interest" description="Disordered" evidence="1">
    <location>
        <begin position="1"/>
        <end position="31"/>
    </location>
</feature>
<dbReference type="AlphaFoldDB" id="A0AAE0VR90"/>
<evidence type="ECO:0000313" key="3">
    <source>
        <dbReference type="EMBL" id="KAK3586247.1"/>
    </source>
</evidence>
<dbReference type="GO" id="GO:0007165">
    <property type="term" value="P:signal transduction"/>
    <property type="evidence" value="ECO:0007669"/>
    <property type="project" value="InterPro"/>
</dbReference>
<evidence type="ECO:0000256" key="1">
    <source>
        <dbReference type="SAM" id="MobiDB-lite"/>
    </source>
</evidence>
<dbReference type="PANTHER" id="PTHR46270">
    <property type="entry name" value="ARMADILLO-TYPE FOLD-RELATED"/>
    <property type="match status" value="1"/>
</dbReference>
<accession>A0AAE0VR90</accession>
<organism evidence="3 4">
    <name type="scientific">Potamilus streckersoni</name>
    <dbReference type="NCBI Taxonomy" id="2493646"/>
    <lineage>
        <taxon>Eukaryota</taxon>
        <taxon>Metazoa</taxon>
        <taxon>Spiralia</taxon>
        <taxon>Lophotrochozoa</taxon>
        <taxon>Mollusca</taxon>
        <taxon>Bivalvia</taxon>
        <taxon>Autobranchia</taxon>
        <taxon>Heteroconchia</taxon>
        <taxon>Palaeoheterodonta</taxon>
        <taxon>Unionida</taxon>
        <taxon>Unionoidea</taxon>
        <taxon>Unionidae</taxon>
        <taxon>Ambleminae</taxon>
        <taxon>Lampsilini</taxon>
        <taxon>Potamilus</taxon>
    </lineage>
</organism>
<sequence length="312" mass="35721">MGCSGSKPEKGASDILDNVHNSKKAKEHTQRKGHIKISYNWAHQKLILKIKDILKNNGYSVWIDKVNMGDNLDDSMAEGVENSEIILVCMSKKYKTSKNCKREAQYAVKKDKKIFLLKLEKNFEADGWLGLITARELYYDVSSKNKFKENMNALLNALKKYYGKETEPSGTTEEEILEDEEYDEDAWHNEYIAYDDTNETNEDENYLDDSVNVDEEEERSAENVDDYENNEDTENASNHDDDENTNNLENDDNVEDNENIEEVDNIIENSNDNADNEDGENTGGVTEDENDNNINENAEDEMSDVASDNDNQ</sequence>
<reference evidence="3" key="1">
    <citation type="journal article" date="2021" name="Genome Biol. Evol.">
        <title>A High-Quality Reference Genome for a Parasitic Bivalve with Doubly Uniparental Inheritance (Bivalvia: Unionida).</title>
        <authorList>
            <person name="Smith C.H."/>
        </authorList>
    </citation>
    <scope>NUCLEOTIDE SEQUENCE</scope>
    <source>
        <strain evidence="3">CHS0354</strain>
    </source>
</reference>
<protein>
    <recommendedName>
        <fullName evidence="2">TIR domain-containing protein</fullName>
    </recommendedName>
</protein>
<reference evidence="3" key="3">
    <citation type="submission" date="2023-05" db="EMBL/GenBank/DDBJ databases">
        <authorList>
            <person name="Smith C.H."/>
        </authorList>
    </citation>
    <scope>NUCLEOTIDE SEQUENCE</scope>
    <source>
        <strain evidence="3">CHS0354</strain>
        <tissue evidence="3">Mantle</tissue>
    </source>
</reference>
<gene>
    <name evidence="3" type="ORF">CHS0354_001292</name>
</gene>
<feature type="compositionally biased region" description="Acidic residues" evidence="1">
    <location>
        <begin position="196"/>
        <end position="265"/>
    </location>
</feature>
<dbReference type="Proteomes" id="UP001195483">
    <property type="component" value="Unassembled WGS sequence"/>
</dbReference>
<comment type="caution">
    <text evidence="3">The sequence shown here is derived from an EMBL/GenBank/DDBJ whole genome shotgun (WGS) entry which is preliminary data.</text>
</comment>
<dbReference type="EMBL" id="JAEAOA010000128">
    <property type="protein sequence ID" value="KAK3586247.1"/>
    <property type="molecule type" value="Genomic_DNA"/>
</dbReference>
<proteinExistence type="predicted"/>
<feature type="domain" description="TIR" evidence="2">
    <location>
        <begin position="37"/>
        <end position="154"/>
    </location>
</feature>
<feature type="compositionally biased region" description="Acidic residues" evidence="1">
    <location>
        <begin position="274"/>
        <end position="303"/>
    </location>
</feature>
<evidence type="ECO:0000259" key="2">
    <source>
        <dbReference type="Pfam" id="PF13676"/>
    </source>
</evidence>
<reference evidence="3" key="2">
    <citation type="journal article" date="2021" name="Genome Biol. Evol.">
        <title>Developing a high-quality reference genome for a parasitic bivalve with doubly uniparental inheritance (Bivalvia: Unionida).</title>
        <authorList>
            <person name="Smith C.H."/>
        </authorList>
    </citation>
    <scope>NUCLEOTIDE SEQUENCE</scope>
    <source>
        <strain evidence="3">CHS0354</strain>
        <tissue evidence="3">Mantle</tissue>
    </source>
</reference>
<keyword evidence="4" id="KW-1185">Reference proteome</keyword>
<dbReference type="InterPro" id="IPR000157">
    <property type="entry name" value="TIR_dom"/>
</dbReference>
<feature type="compositionally biased region" description="Acidic residues" evidence="1">
    <location>
        <begin position="172"/>
        <end position="184"/>
    </location>
</feature>
<dbReference type="SUPFAM" id="SSF52200">
    <property type="entry name" value="Toll/Interleukin receptor TIR domain"/>
    <property type="match status" value="1"/>
</dbReference>
<dbReference type="InterPro" id="IPR035897">
    <property type="entry name" value="Toll_tir_struct_dom_sf"/>
</dbReference>